<proteinExistence type="predicted"/>
<organism evidence="2 3">
    <name type="scientific">Candidatus Faecousia excrementigallinarum</name>
    <dbReference type="NCBI Taxonomy" id="2840806"/>
    <lineage>
        <taxon>Bacteria</taxon>
        <taxon>Bacillati</taxon>
        <taxon>Bacillota</taxon>
        <taxon>Clostridia</taxon>
        <taxon>Eubacteriales</taxon>
        <taxon>Oscillospiraceae</taxon>
        <taxon>Faecousia</taxon>
    </lineage>
</organism>
<dbReference type="Pfam" id="PF00156">
    <property type="entry name" value="Pribosyltran"/>
    <property type="match status" value="1"/>
</dbReference>
<sequence length="185" mass="20243">MTYHIRVAGLERDLPICPVSETLSIAGFVIFGDQELTVACARELLKKAPPYDYLITAEAKGIPLAHEMARQAGDAKYFLARKAPKLYMTGVFQSSVKSITTEKEQTLYLDTADADLMKGKRILIVDDVISTGESLQALEQLVDKAGGIIAGRMAILAEGDAQDREDLIYLEKLPLFHPDGTEISA</sequence>
<evidence type="ECO:0000313" key="2">
    <source>
        <dbReference type="EMBL" id="HIQ68136.1"/>
    </source>
</evidence>
<dbReference type="CDD" id="cd06223">
    <property type="entry name" value="PRTases_typeI"/>
    <property type="match status" value="1"/>
</dbReference>
<dbReference type="SUPFAM" id="SSF53271">
    <property type="entry name" value="PRTase-like"/>
    <property type="match status" value="1"/>
</dbReference>
<reference evidence="2" key="1">
    <citation type="submission" date="2020-10" db="EMBL/GenBank/DDBJ databases">
        <authorList>
            <person name="Gilroy R."/>
        </authorList>
    </citation>
    <scope>NUCLEOTIDE SEQUENCE</scope>
    <source>
        <strain evidence="2">13361</strain>
    </source>
</reference>
<dbReference type="Proteomes" id="UP000886796">
    <property type="component" value="Unassembled WGS sequence"/>
</dbReference>
<keyword evidence="2" id="KW-0808">Transferase</keyword>
<protein>
    <submittedName>
        <fullName evidence="2">Adenine phosphoribosyltransferase</fullName>
        <ecNumber evidence="2">2.4.2.7</ecNumber>
    </submittedName>
</protein>
<reference evidence="2" key="2">
    <citation type="journal article" date="2021" name="PeerJ">
        <title>Extensive microbial diversity within the chicken gut microbiome revealed by metagenomics and culture.</title>
        <authorList>
            <person name="Gilroy R."/>
            <person name="Ravi A."/>
            <person name="Getino M."/>
            <person name="Pursley I."/>
            <person name="Horton D.L."/>
            <person name="Alikhan N.F."/>
            <person name="Baker D."/>
            <person name="Gharbi K."/>
            <person name="Hall N."/>
            <person name="Watson M."/>
            <person name="Adriaenssens E.M."/>
            <person name="Foster-Nyarko E."/>
            <person name="Jarju S."/>
            <person name="Secka A."/>
            <person name="Antonio M."/>
            <person name="Oren A."/>
            <person name="Chaudhuri R.R."/>
            <person name="La Ragione R."/>
            <person name="Hildebrand F."/>
            <person name="Pallen M.J."/>
        </authorList>
    </citation>
    <scope>NUCLEOTIDE SEQUENCE</scope>
    <source>
        <strain evidence="2">13361</strain>
    </source>
</reference>
<dbReference type="EMBL" id="DVFK01000088">
    <property type="protein sequence ID" value="HIQ68136.1"/>
    <property type="molecule type" value="Genomic_DNA"/>
</dbReference>
<accession>A0A9D1CLV3</accession>
<dbReference type="AlphaFoldDB" id="A0A9D1CLV3"/>
<evidence type="ECO:0000313" key="3">
    <source>
        <dbReference type="Proteomes" id="UP000886796"/>
    </source>
</evidence>
<dbReference type="InterPro" id="IPR000836">
    <property type="entry name" value="PRTase_dom"/>
</dbReference>
<dbReference type="Gene3D" id="3.40.50.2020">
    <property type="match status" value="1"/>
</dbReference>
<evidence type="ECO:0000259" key="1">
    <source>
        <dbReference type="Pfam" id="PF00156"/>
    </source>
</evidence>
<dbReference type="PANTHER" id="PTHR43218:SF1">
    <property type="entry name" value="PHOSPHORIBOSYLTRANSFERASE"/>
    <property type="match status" value="1"/>
</dbReference>
<comment type="caution">
    <text evidence="2">The sequence shown here is derived from an EMBL/GenBank/DDBJ whole genome shotgun (WGS) entry which is preliminary data.</text>
</comment>
<dbReference type="EC" id="2.4.2.7" evidence="2"/>
<dbReference type="NCBIfam" id="NF005592">
    <property type="entry name" value="PRK07322.1"/>
    <property type="match status" value="1"/>
</dbReference>
<name>A0A9D1CLV3_9FIRM</name>
<keyword evidence="2" id="KW-0328">Glycosyltransferase</keyword>
<dbReference type="InterPro" id="IPR029057">
    <property type="entry name" value="PRTase-like"/>
</dbReference>
<dbReference type="GO" id="GO:0003999">
    <property type="term" value="F:adenine phosphoribosyltransferase activity"/>
    <property type="evidence" value="ECO:0007669"/>
    <property type="project" value="UniProtKB-EC"/>
</dbReference>
<gene>
    <name evidence="2" type="ORF">IAB74_06480</name>
</gene>
<feature type="domain" description="Phosphoribosyltransferase" evidence="1">
    <location>
        <begin position="52"/>
        <end position="149"/>
    </location>
</feature>
<dbReference type="PANTHER" id="PTHR43218">
    <property type="entry name" value="PHOSPHORIBOSYLTRANSFERASE-RELATED"/>
    <property type="match status" value="1"/>
</dbReference>